<feature type="domain" description="Response regulatory" evidence="2">
    <location>
        <begin position="8"/>
        <end position="123"/>
    </location>
</feature>
<dbReference type="Pfam" id="PF00072">
    <property type="entry name" value="Response_reg"/>
    <property type="match status" value="1"/>
</dbReference>
<dbReference type="OrthoDB" id="281471at2"/>
<dbReference type="InterPro" id="IPR001789">
    <property type="entry name" value="Sig_transdc_resp-reg_receiver"/>
</dbReference>
<dbReference type="Gene3D" id="3.40.50.2300">
    <property type="match status" value="1"/>
</dbReference>
<keyword evidence="1" id="KW-0597">Phosphoprotein</keyword>
<keyword evidence="4" id="KW-1185">Reference proteome</keyword>
<dbReference type="PANTHER" id="PTHR43228:SF1">
    <property type="entry name" value="TWO-COMPONENT RESPONSE REGULATOR ARR22"/>
    <property type="match status" value="1"/>
</dbReference>
<gene>
    <name evidence="3" type="ORF">GGD90_003569</name>
</gene>
<dbReference type="Proteomes" id="UP000587070">
    <property type="component" value="Unassembled WGS sequence"/>
</dbReference>
<dbReference type="PROSITE" id="PS50110">
    <property type="entry name" value="RESPONSE_REGULATORY"/>
    <property type="match status" value="1"/>
</dbReference>
<reference evidence="3 4" key="1">
    <citation type="submission" date="2020-08" db="EMBL/GenBank/DDBJ databases">
        <title>Genome sequencing of Purple Non-Sulfur Bacteria from various extreme environments.</title>
        <authorList>
            <person name="Mayer M."/>
        </authorList>
    </citation>
    <scope>NUCLEOTIDE SEQUENCE [LARGE SCALE GENOMIC DNA]</scope>
    <source>
        <strain evidence="3 4">2761</strain>
    </source>
</reference>
<evidence type="ECO:0000256" key="1">
    <source>
        <dbReference type="PROSITE-ProRule" id="PRU00169"/>
    </source>
</evidence>
<evidence type="ECO:0000313" key="3">
    <source>
        <dbReference type="EMBL" id="MBB4249165.1"/>
    </source>
</evidence>
<name>A0A840GBC7_RHOTE</name>
<dbReference type="InterPro" id="IPR052048">
    <property type="entry name" value="ST_Response_Regulator"/>
</dbReference>
<sequence>MKAAPPTRILLVDDNDLMRTVLRGILRSENCEICGEARNGAIALDMVEIKHPDVVFLDVMMPEMDGLEALQAIKSMRPETAVIMVTGNPSVGNVQEAIQNGAAGFIVKPFNAGKVLGALQQALAATRRPATP</sequence>
<comment type="caution">
    <text evidence="3">The sequence shown here is derived from an EMBL/GenBank/DDBJ whole genome shotgun (WGS) entry which is preliminary data.</text>
</comment>
<dbReference type="AlphaFoldDB" id="A0A840GBC7"/>
<evidence type="ECO:0000313" key="4">
    <source>
        <dbReference type="Proteomes" id="UP000587070"/>
    </source>
</evidence>
<dbReference type="RefSeq" id="WP_153116836.1">
    <property type="nucleotide sequence ID" value="NZ_JACIGE010000021.1"/>
</dbReference>
<dbReference type="InterPro" id="IPR011006">
    <property type="entry name" value="CheY-like_superfamily"/>
</dbReference>
<dbReference type="SUPFAM" id="SSF52172">
    <property type="entry name" value="CheY-like"/>
    <property type="match status" value="1"/>
</dbReference>
<dbReference type="SMART" id="SM00448">
    <property type="entry name" value="REC"/>
    <property type="match status" value="1"/>
</dbReference>
<accession>A0A840GBC7</accession>
<dbReference type="GO" id="GO:0000160">
    <property type="term" value="P:phosphorelay signal transduction system"/>
    <property type="evidence" value="ECO:0007669"/>
    <property type="project" value="InterPro"/>
</dbReference>
<dbReference type="PANTHER" id="PTHR43228">
    <property type="entry name" value="TWO-COMPONENT RESPONSE REGULATOR"/>
    <property type="match status" value="1"/>
</dbReference>
<dbReference type="EMBL" id="JACIGE010000021">
    <property type="protein sequence ID" value="MBB4249165.1"/>
    <property type="molecule type" value="Genomic_DNA"/>
</dbReference>
<protein>
    <submittedName>
        <fullName evidence="3">Two-component system chemotaxis response regulator CheY</fullName>
    </submittedName>
</protein>
<evidence type="ECO:0000259" key="2">
    <source>
        <dbReference type="PROSITE" id="PS50110"/>
    </source>
</evidence>
<organism evidence="3 4">
    <name type="scientific">Rhodocyclus tenuis</name>
    <name type="common">Rhodospirillum tenue</name>
    <dbReference type="NCBI Taxonomy" id="1066"/>
    <lineage>
        <taxon>Bacteria</taxon>
        <taxon>Pseudomonadati</taxon>
        <taxon>Pseudomonadota</taxon>
        <taxon>Betaproteobacteria</taxon>
        <taxon>Rhodocyclales</taxon>
        <taxon>Rhodocyclaceae</taxon>
        <taxon>Rhodocyclus</taxon>
    </lineage>
</organism>
<proteinExistence type="predicted"/>
<feature type="modified residue" description="4-aspartylphosphate" evidence="1">
    <location>
        <position position="58"/>
    </location>
</feature>